<reference evidence="2" key="1">
    <citation type="submission" date="2021-03" db="EMBL/GenBank/DDBJ databases">
        <title>Proteiniclasticum marinus sp. nov., isolated from tidal flat sediment.</title>
        <authorList>
            <person name="Namirimu T."/>
            <person name="Yang J.-A."/>
            <person name="Yang S.-H."/>
            <person name="Kim Y.-J."/>
            <person name="Kwon K.K."/>
        </authorList>
    </citation>
    <scope>NUCLEOTIDE SEQUENCE</scope>
    <source>
        <strain evidence="2">SCR006</strain>
    </source>
</reference>
<evidence type="ECO:0000259" key="1">
    <source>
        <dbReference type="Pfam" id="PF04734"/>
    </source>
</evidence>
<protein>
    <submittedName>
        <fullName evidence="2">Neutral/alkaline non-lysosomal ceramidase N-terminal domain-containing protein</fullName>
    </submittedName>
</protein>
<name>A0A939HDS7_9CLOT</name>
<proteinExistence type="predicted"/>
<evidence type="ECO:0000313" key="2">
    <source>
        <dbReference type="EMBL" id="MBO1266096.1"/>
    </source>
</evidence>
<keyword evidence="3" id="KW-1185">Reference proteome</keyword>
<dbReference type="AlphaFoldDB" id="A0A939HDS7"/>
<comment type="caution">
    <text evidence="2">The sequence shown here is derived from an EMBL/GenBank/DDBJ whole genome shotgun (WGS) entry which is preliminary data.</text>
</comment>
<dbReference type="Proteomes" id="UP000664218">
    <property type="component" value="Unassembled WGS sequence"/>
</dbReference>
<evidence type="ECO:0000313" key="3">
    <source>
        <dbReference type="Proteomes" id="UP000664218"/>
    </source>
</evidence>
<sequence>MLLGTSKTVITPLKKLRLAGYATREAVFDDVLEDIYIRVYWLRDEKLNKDEVIIYGDLIWFSEPFVEKAIKTIRYIYPNLAESNICFIASHNHSGPPTGDSFTPLLETYDDEYAAYLLNRIIDSIRFAEADKEEISAERYTDRIKLNVYRRVMLNNKIEMMPNYDHYCNHELNLIVFKNLNDDVKGMIVHYPCHANISNENKIMPDFPGITLSMLENRFEDSVSIYMQGATADIRPNVVLGNKFTSGNYAQVVKFSSMLYDKIISMIESGQSNEITIKLEKNRIDTIRLPQDRIIVNENILKSEDESNLPKQQWYEKTKMKNFRLYENLKVQYLSLGDELEFFFFNAEMSQSYESFIKKIYKNSLAVSYANGMIGYISSSKQIEEGGYEPVDSAIYFALSGTYKPEIEKMIMNKILELGGYDEKRYSNETI</sequence>
<accession>A0A939HDS7</accession>
<dbReference type="RefSeq" id="WP_207600622.1">
    <property type="nucleotide sequence ID" value="NZ_JAFNJU010000012.1"/>
</dbReference>
<organism evidence="2 3">
    <name type="scientific">Proteiniclasticum aestuarii</name>
    <dbReference type="NCBI Taxonomy" id="2817862"/>
    <lineage>
        <taxon>Bacteria</taxon>
        <taxon>Bacillati</taxon>
        <taxon>Bacillota</taxon>
        <taxon>Clostridia</taxon>
        <taxon>Eubacteriales</taxon>
        <taxon>Clostridiaceae</taxon>
        <taxon>Proteiniclasticum</taxon>
    </lineage>
</organism>
<dbReference type="EMBL" id="JAFNJU010000012">
    <property type="protein sequence ID" value="MBO1266096.1"/>
    <property type="molecule type" value="Genomic_DNA"/>
</dbReference>
<dbReference type="Pfam" id="PF04734">
    <property type="entry name" value="Ceramidase_alk"/>
    <property type="match status" value="1"/>
</dbReference>
<dbReference type="InterPro" id="IPR031329">
    <property type="entry name" value="NEUT/ALK_ceramidase_N"/>
</dbReference>
<gene>
    <name evidence="2" type="ORF">J3A84_13750</name>
</gene>
<feature type="domain" description="Neutral/alkaline non-lysosomal ceramidase N-terminal" evidence="1">
    <location>
        <begin position="3"/>
        <end position="239"/>
    </location>
</feature>